<evidence type="ECO:0000313" key="3">
    <source>
        <dbReference type="Proteomes" id="UP000265520"/>
    </source>
</evidence>
<accession>A0A392S8G9</accession>
<dbReference type="EMBL" id="LXQA010334088">
    <property type="protein sequence ID" value="MCI44697.1"/>
    <property type="molecule type" value="Genomic_DNA"/>
</dbReference>
<evidence type="ECO:0000256" key="1">
    <source>
        <dbReference type="SAM" id="MobiDB-lite"/>
    </source>
</evidence>
<keyword evidence="3" id="KW-1185">Reference proteome</keyword>
<dbReference type="AlphaFoldDB" id="A0A392S8G9"/>
<reference evidence="2 3" key="1">
    <citation type="journal article" date="2018" name="Front. Plant Sci.">
        <title>Red Clover (Trifolium pratense) and Zigzag Clover (T. medium) - A Picture of Genomic Similarities and Differences.</title>
        <authorList>
            <person name="Dluhosova J."/>
            <person name="Istvanek J."/>
            <person name="Nedelnik J."/>
            <person name="Repkova J."/>
        </authorList>
    </citation>
    <scope>NUCLEOTIDE SEQUENCE [LARGE SCALE GENOMIC DNA]</scope>
    <source>
        <strain evidence="3">cv. 10/8</strain>
        <tissue evidence="2">Leaf</tissue>
    </source>
</reference>
<sequence>EREEDEEGRRNNKQPAIGVVDEEELSEMFDKALLNVENDCFPNEKPPSTNGAKARPKKRMLMSY</sequence>
<dbReference type="Proteomes" id="UP000265520">
    <property type="component" value="Unassembled WGS sequence"/>
</dbReference>
<protein>
    <submittedName>
        <fullName evidence="2">Scarecrow-like protein</fullName>
    </submittedName>
</protein>
<feature type="region of interest" description="Disordered" evidence="1">
    <location>
        <begin position="39"/>
        <end position="64"/>
    </location>
</feature>
<comment type="caution">
    <text evidence="2">The sequence shown here is derived from an EMBL/GenBank/DDBJ whole genome shotgun (WGS) entry which is preliminary data.</text>
</comment>
<evidence type="ECO:0000313" key="2">
    <source>
        <dbReference type="EMBL" id="MCI44697.1"/>
    </source>
</evidence>
<proteinExistence type="predicted"/>
<organism evidence="2 3">
    <name type="scientific">Trifolium medium</name>
    <dbReference type="NCBI Taxonomy" id="97028"/>
    <lineage>
        <taxon>Eukaryota</taxon>
        <taxon>Viridiplantae</taxon>
        <taxon>Streptophyta</taxon>
        <taxon>Embryophyta</taxon>
        <taxon>Tracheophyta</taxon>
        <taxon>Spermatophyta</taxon>
        <taxon>Magnoliopsida</taxon>
        <taxon>eudicotyledons</taxon>
        <taxon>Gunneridae</taxon>
        <taxon>Pentapetalae</taxon>
        <taxon>rosids</taxon>
        <taxon>fabids</taxon>
        <taxon>Fabales</taxon>
        <taxon>Fabaceae</taxon>
        <taxon>Papilionoideae</taxon>
        <taxon>50 kb inversion clade</taxon>
        <taxon>NPAAA clade</taxon>
        <taxon>Hologalegina</taxon>
        <taxon>IRL clade</taxon>
        <taxon>Trifolieae</taxon>
        <taxon>Trifolium</taxon>
    </lineage>
</organism>
<feature type="non-terminal residue" evidence="2">
    <location>
        <position position="1"/>
    </location>
</feature>
<feature type="compositionally biased region" description="Basic residues" evidence="1">
    <location>
        <begin position="54"/>
        <end position="64"/>
    </location>
</feature>
<name>A0A392S8G9_9FABA</name>